<dbReference type="RefSeq" id="WP_181474527.1">
    <property type="nucleotide sequence ID" value="NZ_CP056159.1"/>
</dbReference>
<organism evidence="1 2">
    <name type="scientific">Escherichia marmotae</name>
    <dbReference type="NCBI Taxonomy" id="1499973"/>
    <lineage>
        <taxon>Bacteria</taxon>
        <taxon>Pseudomonadati</taxon>
        <taxon>Pseudomonadota</taxon>
        <taxon>Gammaproteobacteria</taxon>
        <taxon>Enterobacterales</taxon>
        <taxon>Enterobacteriaceae</taxon>
        <taxon>Escherichia</taxon>
    </lineage>
</organism>
<proteinExistence type="predicted"/>
<dbReference type="InterPro" id="IPR009558">
    <property type="entry name" value="DUF1175"/>
</dbReference>
<evidence type="ECO:0000313" key="1">
    <source>
        <dbReference type="EMBL" id="QLV03714.1"/>
    </source>
</evidence>
<dbReference type="Pfam" id="PF06672">
    <property type="entry name" value="DUF1175"/>
    <property type="match status" value="1"/>
</dbReference>
<sequence length="227" mass="26244">MRHGLLALICWLCCFVAHSERLNVEQSGLFRAWFVHIAQEQLRQGPSPRWYQQDCAGLVRFAANEALKVHDSKWLKSNGIASQYLPPEMTLTPEQRQLAQNWNQGNDKTGPYVTAINLIQYNSHFIGLDINQAQPGDMIFFDQGDAQHLMVWMGRYVIYHTGSATKTDNGMRAVSLQQLMTWKLYIKNFINYQYINVHRSLLIKIKPLSYFNFVPLPPATVPIPRRH</sequence>
<dbReference type="AlphaFoldDB" id="A0A7H9KCU0"/>
<dbReference type="EMBL" id="CP056159">
    <property type="protein sequence ID" value="QLV03714.1"/>
    <property type="molecule type" value="Genomic_DNA"/>
</dbReference>
<reference evidence="1 2" key="1">
    <citation type="submission" date="2020-06" db="EMBL/GenBank/DDBJ databases">
        <title>REHAB project genomes.</title>
        <authorList>
            <person name="Shaw L.P."/>
        </authorList>
    </citation>
    <scope>NUCLEOTIDE SEQUENCE [LARGE SCALE GENOMIC DNA]</scope>
    <source>
        <strain evidence="1 2">RHBSTW-00814</strain>
    </source>
</reference>
<protein>
    <submittedName>
        <fullName evidence="1">DUF1175 family protein</fullName>
    </submittedName>
</protein>
<name>A0A7H9KCU0_9ESCH</name>
<evidence type="ECO:0000313" key="2">
    <source>
        <dbReference type="Proteomes" id="UP000512115"/>
    </source>
</evidence>
<dbReference type="Proteomes" id="UP000512115">
    <property type="component" value="Chromosome"/>
</dbReference>
<dbReference type="Gene3D" id="3.90.1720.10">
    <property type="entry name" value="endopeptidase domain like (from Nostoc punctiforme)"/>
    <property type="match status" value="1"/>
</dbReference>
<accession>A0A7H9KCU0</accession>
<gene>
    <name evidence="1" type="ORF">HV284_22980</name>
</gene>